<evidence type="ECO:0000313" key="2">
    <source>
        <dbReference type="Proteomes" id="UP001244341"/>
    </source>
</evidence>
<reference evidence="1 2" key="1">
    <citation type="submission" date="2023-05" db="EMBL/GenBank/DDBJ databases">
        <title>A 100% complete, gapless, phased diploid assembly of the Scenedesmus obliquus UTEX 3031 genome.</title>
        <authorList>
            <person name="Biondi T.C."/>
            <person name="Hanschen E.R."/>
            <person name="Kwon T."/>
            <person name="Eng W."/>
            <person name="Kruse C.P.S."/>
            <person name="Koehler S.I."/>
            <person name="Kunde Y."/>
            <person name="Gleasner C.D."/>
            <person name="You Mak K.T."/>
            <person name="Polle J."/>
            <person name="Hovde B.T."/>
            <person name="Starkenburg S.R."/>
        </authorList>
    </citation>
    <scope>NUCLEOTIDE SEQUENCE [LARGE SCALE GENOMIC DNA]</scope>
    <source>
        <strain evidence="1 2">DOE0152z</strain>
    </source>
</reference>
<keyword evidence="2" id="KW-1185">Reference proteome</keyword>
<gene>
    <name evidence="1" type="ORF">OEZ85_007327</name>
</gene>
<sequence>MPESSQRASLPPWVFEVCRNKTEMQWDSCEALLEAALMQHSTGAADVLPDLVGQLPLLARKMSFDQLQRTYQAAAQRYNDEALRLYVRLPVVRNASPAQLQQLMQLSLELCGAAFTEQQRSVSSNMAGFNTLCSFQQAQELSADMVEGLVEATFSVIKQAPAATPLLGKV</sequence>
<name>A0ABY8TX95_TETOB</name>
<proteinExistence type="predicted"/>
<dbReference type="EMBL" id="CP126211">
    <property type="protein sequence ID" value="WIA13777.1"/>
    <property type="molecule type" value="Genomic_DNA"/>
</dbReference>
<accession>A0ABY8TX95</accession>
<protein>
    <submittedName>
        <fullName evidence="1">Uncharacterized protein</fullName>
    </submittedName>
</protein>
<dbReference type="Proteomes" id="UP001244341">
    <property type="component" value="Chromosome 4b"/>
</dbReference>
<organism evidence="1 2">
    <name type="scientific">Tetradesmus obliquus</name>
    <name type="common">Green alga</name>
    <name type="synonym">Acutodesmus obliquus</name>
    <dbReference type="NCBI Taxonomy" id="3088"/>
    <lineage>
        <taxon>Eukaryota</taxon>
        <taxon>Viridiplantae</taxon>
        <taxon>Chlorophyta</taxon>
        <taxon>core chlorophytes</taxon>
        <taxon>Chlorophyceae</taxon>
        <taxon>CS clade</taxon>
        <taxon>Sphaeropleales</taxon>
        <taxon>Scenedesmaceae</taxon>
        <taxon>Tetradesmus</taxon>
    </lineage>
</organism>
<evidence type="ECO:0000313" key="1">
    <source>
        <dbReference type="EMBL" id="WIA13777.1"/>
    </source>
</evidence>